<feature type="region of interest" description="Disordered" evidence="16">
    <location>
        <begin position="456"/>
        <end position="552"/>
    </location>
</feature>
<feature type="compositionally biased region" description="Low complexity" evidence="16">
    <location>
        <begin position="361"/>
        <end position="373"/>
    </location>
</feature>
<accession>A0AAD5L1Z2</accession>
<evidence type="ECO:0000256" key="9">
    <source>
        <dbReference type="ARBA" id="ARBA00022771"/>
    </source>
</evidence>
<dbReference type="AlphaFoldDB" id="A0AAD5L1Z2"/>
<dbReference type="CDD" id="cd15731">
    <property type="entry name" value="FYVE_LST2"/>
    <property type="match status" value="1"/>
</dbReference>
<keyword evidence="6" id="KW-1017">Isopeptide bond</keyword>
<sequence>MNSLRKWLYKPKKHDTSLLAQFYYADEELNAVATELDSFDGRKDPERCASLVYQLRQCQDKVLTICSQLMDEVMPIERACRDFRSKFPDDVLQENLAGQLWFGAECLAAGSSILNRETESAVMRPLAKALAKSLETVREQLREQCLRNSMEFPDKLRDSLCLFDRLFAEFELSYVSAMVPVKTALEYNHQQDIIVLFSETLQRALSLGLLSQDLVDACDPALMFTIPRLAIVCGLLVLPDGPLNLQRQLSELFRPFRNLLCKIRDLLWTLTSQELQLLEKALCSTDPTPTSDSSGTYPMCKADEYITKFHQDYPTTQRVAGKLSQKNHSSNAATAPEVESTDQGRTGQSVERRTNDEGDTSSCSSSSSACGTNCDSSSVTSAASECQDDEEIALALQAAEIASRNQIRGRFKSSEDLIHRLFVCISGVADQLQTNFASDLRAILKAVFLINASPFQQDTSEEERRSSLPSNVPFRLRQSTPTPNGSPVDDDDSGLLQQDNAETDSLDQTPPSSLSQTSDGTPPLTMHRPTSAPYSDSPSTFPLNPQLSTPPAWIPDESAPHCMSCQSVFTVVRRRHHCRNCGKVFCGKCSANAVPLPRYGHVKPVRVCNRCFMFHVTHFAVTEASLS</sequence>
<dbReference type="EMBL" id="WJBH02000008">
    <property type="protein sequence ID" value="KAI9554213.1"/>
    <property type="molecule type" value="Genomic_DNA"/>
</dbReference>
<dbReference type="Gene3D" id="3.30.40.10">
    <property type="entry name" value="Zinc/RING finger domain, C3HC4 (zinc finger)"/>
    <property type="match status" value="1"/>
</dbReference>
<dbReference type="InterPro" id="IPR013083">
    <property type="entry name" value="Znf_RING/FYVE/PHD"/>
</dbReference>
<comment type="function">
    <text evidence="13">Negative regulator of epidermal growth factor receptor (EGFR) signaling. Acts by promoting EGFR degradation in endosomes when not monoubiquitinated.</text>
</comment>
<evidence type="ECO:0000256" key="11">
    <source>
        <dbReference type="ARBA" id="ARBA00022843"/>
    </source>
</evidence>
<feature type="domain" description="FYVE-type" evidence="17">
    <location>
        <begin position="556"/>
        <end position="612"/>
    </location>
</feature>
<proteinExistence type="inferred from homology"/>
<evidence type="ECO:0000256" key="1">
    <source>
        <dbReference type="ARBA" id="ARBA00004146"/>
    </source>
</evidence>
<dbReference type="Pfam" id="PF01363">
    <property type="entry name" value="FYVE"/>
    <property type="match status" value="1"/>
</dbReference>
<dbReference type="InterPro" id="IPR011011">
    <property type="entry name" value="Znf_FYVE_PHD"/>
</dbReference>
<evidence type="ECO:0000256" key="13">
    <source>
        <dbReference type="ARBA" id="ARBA00059106"/>
    </source>
</evidence>
<evidence type="ECO:0000313" key="19">
    <source>
        <dbReference type="Proteomes" id="UP000820818"/>
    </source>
</evidence>
<comment type="subcellular location">
    <subcellularLocation>
        <location evidence="2">Cytoplasm</location>
        <location evidence="2">Cytosol</location>
    </subcellularLocation>
    <subcellularLocation>
        <location evidence="1">Early endosome membrane</location>
    </subcellularLocation>
</comment>
<evidence type="ECO:0000259" key="17">
    <source>
        <dbReference type="PROSITE" id="PS50178"/>
    </source>
</evidence>
<organism evidence="18 19">
    <name type="scientific">Daphnia sinensis</name>
    <dbReference type="NCBI Taxonomy" id="1820382"/>
    <lineage>
        <taxon>Eukaryota</taxon>
        <taxon>Metazoa</taxon>
        <taxon>Ecdysozoa</taxon>
        <taxon>Arthropoda</taxon>
        <taxon>Crustacea</taxon>
        <taxon>Branchiopoda</taxon>
        <taxon>Diplostraca</taxon>
        <taxon>Cladocera</taxon>
        <taxon>Anomopoda</taxon>
        <taxon>Daphniidae</taxon>
        <taxon>Daphnia</taxon>
        <taxon>Daphnia similis group</taxon>
    </lineage>
</organism>
<dbReference type="InterPro" id="IPR017455">
    <property type="entry name" value="Znf_FYVE-rel"/>
</dbReference>
<keyword evidence="10" id="KW-0862">Zinc</keyword>
<dbReference type="Proteomes" id="UP000820818">
    <property type="component" value="Linkage Group LG8"/>
</dbReference>
<reference evidence="18 19" key="1">
    <citation type="submission" date="2022-05" db="EMBL/GenBank/DDBJ databases">
        <title>A multi-omics perspective on studying reproductive biology in Daphnia sinensis.</title>
        <authorList>
            <person name="Jia J."/>
        </authorList>
    </citation>
    <scope>NUCLEOTIDE SEQUENCE [LARGE SCALE GENOMIC DNA]</scope>
    <source>
        <strain evidence="18 19">WSL</strain>
    </source>
</reference>
<dbReference type="SMART" id="SM00064">
    <property type="entry name" value="FYVE"/>
    <property type="match status" value="1"/>
</dbReference>
<evidence type="ECO:0000313" key="18">
    <source>
        <dbReference type="EMBL" id="KAI9554213.1"/>
    </source>
</evidence>
<evidence type="ECO:0000256" key="6">
    <source>
        <dbReference type="ARBA" id="ARBA00022499"/>
    </source>
</evidence>
<name>A0AAD5L1Z2_9CRUS</name>
<dbReference type="FunFam" id="3.30.40.10:FF:000092">
    <property type="entry name" value="Lateral signaling target protein 2 homolog"/>
    <property type="match status" value="1"/>
</dbReference>
<keyword evidence="7" id="KW-0479">Metal-binding</keyword>
<evidence type="ECO:0000256" key="8">
    <source>
        <dbReference type="ARBA" id="ARBA00022753"/>
    </source>
</evidence>
<comment type="caution">
    <text evidence="18">The sequence shown here is derived from an EMBL/GenBank/DDBJ whole genome shotgun (WGS) entry which is preliminary data.</text>
</comment>
<keyword evidence="11" id="KW-0832">Ubl conjugation</keyword>
<dbReference type="InterPro" id="IPR043269">
    <property type="entry name" value="FYVE_LST2"/>
</dbReference>
<dbReference type="PROSITE" id="PS50178">
    <property type="entry name" value="ZF_FYVE"/>
    <property type="match status" value="1"/>
</dbReference>
<evidence type="ECO:0000256" key="12">
    <source>
        <dbReference type="ARBA" id="ARBA00023136"/>
    </source>
</evidence>
<evidence type="ECO:0000256" key="2">
    <source>
        <dbReference type="ARBA" id="ARBA00004514"/>
    </source>
</evidence>
<feature type="compositionally biased region" description="Polar residues" evidence="16">
    <location>
        <begin position="319"/>
        <end position="333"/>
    </location>
</feature>
<dbReference type="PANTHER" id="PTHR46465">
    <property type="entry name" value="LATERAL SIGNALING TARGET PROTEIN 2 HOMOLOG"/>
    <property type="match status" value="1"/>
</dbReference>
<evidence type="ECO:0000256" key="5">
    <source>
        <dbReference type="ARBA" id="ARBA00022490"/>
    </source>
</evidence>
<evidence type="ECO:0000256" key="4">
    <source>
        <dbReference type="ARBA" id="ARBA00019870"/>
    </source>
</evidence>
<feature type="compositionally biased region" description="Polar residues" evidence="16">
    <location>
        <begin position="506"/>
        <end position="520"/>
    </location>
</feature>
<protein>
    <recommendedName>
        <fullName evidence="4">Lateral signaling target protein 2 homolog</fullName>
    </recommendedName>
    <alternativeName>
        <fullName evidence="14">Zinc finger FYVE domain-containing protein 28</fullName>
    </alternativeName>
</protein>
<dbReference type="PANTHER" id="PTHR46465:SF2">
    <property type="entry name" value="LATERAL SIGNALING TARGET PROTEIN 2 HOMOLOG"/>
    <property type="match status" value="1"/>
</dbReference>
<evidence type="ECO:0000256" key="10">
    <source>
        <dbReference type="ARBA" id="ARBA00022833"/>
    </source>
</evidence>
<dbReference type="InterPro" id="IPR000306">
    <property type="entry name" value="Znf_FYVE"/>
</dbReference>
<dbReference type="GO" id="GO:0008270">
    <property type="term" value="F:zinc ion binding"/>
    <property type="evidence" value="ECO:0007669"/>
    <property type="project" value="UniProtKB-KW"/>
</dbReference>
<keyword evidence="19" id="KW-1185">Reference proteome</keyword>
<gene>
    <name evidence="18" type="ORF">GHT06_019485</name>
</gene>
<evidence type="ECO:0000256" key="3">
    <source>
        <dbReference type="ARBA" id="ARBA00008755"/>
    </source>
</evidence>
<dbReference type="GO" id="GO:0005829">
    <property type="term" value="C:cytosol"/>
    <property type="evidence" value="ECO:0007669"/>
    <property type="project" value="UniProtKB-SubCell"/>
</dbReference>
<evidence type="ECO:0000256" key="15">
    <source>
        <dbReference type="PROSITE-ProRule" id="PRU00091"/>
    </source>
</evidence>
<evidence type="ECO:0000256" key="16">
    <source>
        <dbReference type="SAM" id="MobiDB-lite"/>
    </source>
</evidence>
<feature type="region of interest" description="Disordered" evidence="16">
    <location>
        <begin position="319"/>
        <end position="373"/>
    </location>
</feature>
<keyword evidence="12" id="KW-0472">Membrane</keyword>
<keyword evidence="5" id="KW-0963">Cytoplasm</keyword>
<evidence type="ECO:0000256" key="14">
    <source>
        <dbReference type="ARBA" id="ARBA00083237"/>
    </source>
</evidence>
<dbReference type="SUPFAM" id="SSF57903">
    <property type="entry name" value="FYVE/PHD zinc finger"/>
    <property type="match status" value="1"/>
</dbReference>
<evidence type="ECO:0000256" key="7">
    <source>
        <dbReference type="ARBA" id="ARBA00022723"/>
    </source>
</evidence>
<comment type="similarity">
    <text evidence="3">Belongs to the lst-2 family.</text>
</comment>
<dbReference type="InterPro" id="IPR051118">
    <property type="entry name" value="LST-2"/>
</dbReference>
<dbReference type="GO" id="GO:0031901">
    <property type="term" value="C:early endosome membrane"/>
    <property type="evidence" value="ECO:0007669"/>
    <property type="project" value="UniProtKB-SubCell"/>
</dbReference>
<feature type="compositionally biased region" description="Polar residues" evidence="16">
    <location>
        <begin position="532"/>
        <end position="549"/>
    </location>
</feature>
<keyword evidence="8" id="KW-0967">Endosome</keyword>
<keyword evidence="9 15" id="KW-0863">Zinc-finger</keyword>